<organism evidence="1 2">
    <name type="scientific">Persea americana</name>
    <name type="common">Avocado</name>
    <dbReference type="NCBI Taxonomy" id="3435"/>
    <lineage>
        <taxon>Eukaryota</taxon>
        <taxon>Viridiplantae</taxon>
        <taxon>Streptophyta</taxon>
        <taxon>Embryophyta</taxon>
        <taxon>Tracheophyta</taxon>
        <taxon>Spermatophyta</taxon>
        <taxon>Magnoliopsida</taxon>
        <taxon>Magnoliidae</taxon>
        <taxon>Laurales</taxon>
        <taxon>Lauraceae</taxon>
        <taxon>Persea</taxon>
    </lineage>
</organism>
<gene>
    <name evidence="1" type="ORF">MRB53_009881</name>
</gene>
<evidence type="ECO:0000313" key="1">
    <source>
        <dbReference type="EMBL" id="KAJ8635614.1"/>
    </source>
</evidence>
<name>A0ACC2LQA4_PERAE</name>
<dbReference type="EMBL" id="CM056811">
    <property type="protein sequence ID" value="KAJ8635614.1"/>
    <property type="molecule type" value="Genomic_DNA"/>
</dbReference>
<sequence>MEDTSSWSDLPQCLAELILKHLSVPNCLSFGSVCRSWSLAQRQCPHRLEPPFIVFYRSAAAARGIIKILSLPDQRTYKMCWKKDSKALLVIQQAVHESIFPRIAVANKSKDAWKILKDEYQSTNKRINRSAEKVIEQAFQSKLEVSPEKLKSQGSGVEQQFAGRGRGQNRGRGRGRNTAERGSLHDGAITFIYIYGGIAGSSYIFNGDVTQFTK</sequence>
<comment type="caution">
    <text evidence="1">The sequence shown here is derived from an EMBL/GenBank/DDBJ whole genome shotgun (WGS) entry which is preliminary data.</text>
</comment>
<protein>
    <submittedName>
        <fullName evidence="1">Uncharacterized protein</fullName>
    </submittedName>
</protein>
<keyword evidence="2" id="KW-1185">Reference proteome</keyword>
<proteinExistence type="predicted"/>
<accession>A0ACC2LQA4</accession>
<dbReference type="Proteomes" id="UP001234297">
    <property type="component" value="Chromosome 3"/>
</dbReference>
<reference evidence="1 2" key="1">
    <citation type="journal article" date="2022" name="Hortic Res">
        <title>A haplotype resolved chromosomal level avocado genome allows analysis of novel avocado genes.</title>
        <authorList>
            <person name="Nath O."/>
            <person name="Fletcher S.J."/>
            <person name="Hayward A."/>
            <person name="Shaw L.M."/>
            <person name="Masouleh A.K."/>
            <person name="Furtado A."/>
            <person name="Henry R.J."/>
            <person name="Mitter N."/>
        </authorList>
    </citation>
    <scope>NUCLEOTIDE SEQUENCE [LARGE SCALE GENOMIC DNA]</scope>
    <source>
        <strain evidence="2">cv. Hass</strain>
    </source>
</reference>
<evidence type="ECO:0000313" key="2">
    <source>
        <dbReference type="Proteomes" id="UP001234297"/>
    </source>
</evidence>